<evidence type="ECO:0000256" key="1">
    <source>
        <dbReference type="ARBA" id="ARBA00013247"/>
    </source>
</evidence>
<dbReference type="GO" id="GO:0004749">
    <property type="term" value="F:ribose phosphate diphosphokinase activity"/>
    <property type="evidence" value="ECO:0007669"/>
    <property type="project" value="UniProtKB-EC"/>
</dbReference>
<evidence type="ECO:0000256" key="5">
    <source>
        <dbReference type="ARBA" id="ARBA00022741"/>
    </source>
</evidence>
<dbReference type="GO" id="GO:0000287">
    <property type="term" value="F:magnesium ion binding"/>
    <property type="evidence" value="ECO:0007669"/>
    <property type="project" value="InterPro"/>
</dbReference>
<keyword evidence="2" id="KW-0808">Transferase</keyword>
<accession>A0A250IC15</accession>
<evidence type="ECO:0000259" key="11">
    <source>
        <dbReference type="Pfam" id="PF00156"/>
    </source>
</evidence>
<dbReference type="GO" id="GO:0002189">
    <property type="term" value="C:ribose phosphate diphosphokinase complex"/>
    <property type="evidence" value="ECO:0007669"/>
    <property type="project" value="TreeGrafter"/>
</dbReference>
<evidence type="ECO:0000256" key="9">
    <source>
        <dbReference type="ARBA" id="ARBA00049535"/>
    </source>
</evidence>
<dbReference type="Gene3D" id="3.40.50.2020">
    <property type="match status" value="2"/>
</dbReference>
<dbReference type="PANTHER" id="PTHR10210">
    <property type="entry name" value="RIBOSE-PHOSPHATE DIPHOSPHOKINASE FAMILY MEMBER"/>
    <property type="match status" value="1"/>
</dbReference>
<dbReference type="AlphaFoldDB" id="A0A250IC15"/>
<sequence length="322" mass="34731">MSHALYPEPGGLRDDVHFMELTVFSGTANHALGESLARTLGRSLGRVHLERFPDGEQYVEIQEDVRGRNVCLIQPTVPPVGENLMELLLMADACWRAGAARLMAVVPYFGYARQDRRTHPGEALGGKLVVDLLERGRFERVVAVHLHTPALEGCFGMPLEHLDPAHLLAEAARPHAGPGAVVVSPDLGAVKLAERYARQLGLPLAIVHKRRTSGSEVSVRGLVGEVQGLRPIIVDDMISTAGTIAATADTVLKAGCADDITVVTTHALLVGPAVERLSQVPIRRLISTDSVPLTRTLPFEHRVVGLAPLLADAICRVTSDRR</sequence>
<comment type="similarity">
    <text evidence="10">Belongs to the ribose-phosphate pyrophosphokinase family.</text>
</comment>
<dbReference type="Pfam" id="PF00156">
    <property type="entry name" value="Pribosyltran"/>
    <property type="match status" value="1"/>
</dbReference>
<protein>
    <recommendedName>
        <fullName evidence="1">ribose-phosphate diphosphokinase</fullName>
        <ecNumber evidence="1">2.7.6.1</ecNumber>
    </recommendedName>
</protein>
<evidence type="ECO:0000256" key="10">
    <source>
        <dbReference type="RuleBase" id="RU004324"/>
    </source>
</evidence>
<keyword evidence="7" id="KW-0067">ATP-binding</keyword>
<dbReference type="PANTHER" id="PTHR10210:SF41">
    <property type="entry name" value="RIBOSE-PHOSPHATE PYROPHOSPHOKINASE 1, CHLOROPLASTIC"/>
    <property type="match status" value="1"/>
</dbReference>
<dbReference type="EC" id="2.7.6.1" evidence="1"/>
<evidence type="ECO:0000256" key="3">
    <source>
        <dbReference type="ARBA" id="ARBA00022723"/>
    </source>
</evidence>
<dbReference type="GO" id="GO:0005524">
    <property type="term" value="F:ATP binding"/>
    <property type="evidence" value="ECO:0007669"/>
    <property type="project" value="UniProtKB-KW"/>
</dbReference>
<evidence type="ECO:0000256" key="7">
    <source>
        <dbReference type="ARBA" id="ARBA00022840"/>
    </source>
</evidence>
<dbReference type="InterPro" id="IPR029099">
    <property type="entry name" value="Pribosyltran_N"/>
</dbReference>
<dbReference type="EMBL" id="CP022163">
    <property type="protein sequence ID" value="ATB29394.1"/>
    <property type="molecule type" value="Genomic_DNA"/>
</dbReference>
<name>A0A250IC15_9BACT</name>
<keyword evidence="4 10" id="KW-0545">Nucleotide biosynthesis</keyword>
<keyword evidence="6 13" id="KW-0418">Kinase</keyword>
<keyword evidence="3" id="KW-0479">Metal-binding</keyword>
<dbReference type="CDD" id="cd06223">
    <property type="entry name" value="PRTases_typeI"/>
    <property type="match status" value="1"/>
</dbReference>
<dbReference type="GO" id="GO:0016301">
    <property type="term" value="F:kinase activity"/>
    <property type="evidence" value="ECO:0007669"/>
    <property type="project" value="UniProtKB-KW"/>
</dbReference>
<dbReference type="InterPro" id="IPR000836">
    <property type="entry name" value="PRTase_dom"/>
</dbReference>
<feature type="domain" description="Phosphoribosyltransferase" evidence="11">
    <location>
        <begin position="181"/>
        <end position="267"/>
    </location>
</feature>
<dbReference type="GO" id="GO:0006015">
    <property type="term" value="P:5-phosphoribose 1-diphosphate biosynthetic process"/>
    <property type="evidence" value="ECO:0007669"/>
    <property type="project" value="TreeGrafter"/>
</dbReference>
<evidence type="ECO:0000259" key="12">
    <source>
        <dbReference type="Pfam" id="PF13793"/>
    </source>
</evidence>
<reference evidence="13 14" key="1">
    <citation type="submission" date="2017-06" db="EMBL/GenBank/DDBJ databases">
        <authorList>
            <person name="Kim H.J."/>
            <person name="Triplett B.A."/>
        </authorList>
    </citation>
    <scope>NUCLEOTIDE SEQUENCE [LARGE SCALE GENOMIC DNA]</scope>
    <source>
        <strain evidence="13 14">DSM 14713</strain>
    </source>
</reference>
<dbReference type="FunFam" id="3.40.50.2020:FF:000007">
    <property type="entry name" value="Ribose-phosphate pyrophosphokinase"/>
    <property type="match status" value="1"/>
</dbReference>
<dbReference type="Pfam" id="PF13793">
    <property type="entry name" value="Pribosyltran_N"/>
    <property type="match status" value="1"/>
</dbReference>
<feature type="domain" description="Ribose-phosphate pyrophosphokinase N-terminal" evidence="12">
    <location>
        <begin position="22"/>
        <end position="134"/>
    </location>
</feature>
<organism evidence="13 14">
    <name type="scientific">Melittangium boletus DSM 14713</name>
    <dbReference type="NCBI Taxonomy" id="1294270"/>
    <lineage>
        <taxon>Bacteria</taxon>
        <taxon>Pseudomonadati</taxon>
        <taxon>Myxococcota</taxon>
        <taxon>Myxococcia</taxon>
        <taxon>Myxococcales</taxon>
        <taxon>Cystobacterineae</taxon>
        <taxon>Archangiaceae</taxon>
        <taxon>Melittangium</taxon>
    </lineage>
</organism>
<evidence type="ECO:0000313" key="14">
    <source>
        <dbReference type="Proteomes" id="UP000217289"/>
    </source>
</evidence>
<evidence type="ECO:0000256" key="2">
    <source>
        <dbReference type="ARBA" id="ARBA00022679"/>
    </source>
</evidence>
<evidence type="ECO:0000256" key="4">
    <source>
        <dbReference type="ARBA" id="ARBA00022727"/>
    </source>
</evidence>
<dbReference type="Proteomes" id="UP000217289">
    <property type="component" value="Chromosome"/>
</dbReference>
<comment type="catalytic activity">
    <reaction evidence="9">
        <text>D-ribose 5-phosphate + ATP = 5-phospho-alpha-D-ribose 1-diphosphate + AMP + H(+)</text>
        <dbReference type="Rhea" id="RHEA:15609"/>
        <dbReference type="ChEBI" id="CHEBI:15378"/>
        <dbReference type="ChEBI" id="CHEBI:30616"/>
        <dbReference type="ChEBI" id="CHEBI:58017"/>
        <dbReference type="ChEBI" id="CHEBI:78346"/>
        <dbReference type="ChEBI" id="CHEBI:456215"/>
        <dbReference type="EC" id="2.7.6.1"/>
    </reaction>
</comment>
<dbReference type="InterPro" id="IPR005946">
    <property type="entry name" value="Rib-P_diPkinase"/>
</dbReference>
<evidence type="ECO:0000256" key="6">
    <source>
        <dbReference type="ARBA" id="ARBA00022777"/>
    </source>
</evidence>
<keyword evidence="8" id="KW-0460">Magnesium</keyword>
<gene>
    <name evidence="13" type="ORF">MEBOL_002843</name>
</gene>
<dbReference type="KEGG" id="mbd:MEBOL_002843"/>
<dbReference type="SUPFAM" id="SSF53271">
    <property type="entry name" value="PRTase-like"/>
    <property type="match status" value="2"/>
</dbReference>
<keyword evidence="5" id="KW-0547">Nucleotide-binding</keyword>
<dbReference type="InterPro" id="IPR029057">
    <property type="entry name" value="PRTase-like"/>
</dbReference>
<evidence type="ECO:0000256" key="8">
    <source>
        <dbReference type="ARBA" id="ARBA00022842"/>
    </source>
</evidence>
<dbReference type="NCBIfam" id="TIGR01251">
    <property type="entry name" value="ribP_PPkin"/>
    <property type="match status" value="1"/>
</dbReference>
<evidence type="ECO:0000313" key="13">
    <source>
        <dbReference type="EMBL" id="ATB29394.1"/>
    </source>
</evidence>
<dbReference type="GO" id="GO:0006164">
    <property type="term" value="P:purine nucleotide biosynthetic process"/>
    <property type="evidence" value="ECO:0007669"/>
    <property type="project" value="TreeGrafter"/>
</dbReference>
<proteinExistence type="inferred from homology"/>
<keyword evidence="14" id="KW-1185">Reference proteome</keyword>
<dbReference type="GO" id="GO:0005737">
    <property type="term" value="C:cytoplasm"/>
    <property type="evidence" value="ECO:0007669"/>
    <property type="project" value="TreeGrafter"/>
</dbReference>
<dbReference type="SMART" id="SM01400">
    <property type="entry name" value="Pribosyltran_N"/>
    <property type="match status" value="1"/>
</dbReference>